<keyword evidence="1" id="KW-0547">Nucleotide-binding</keyword>
<dbReference type="Proteomes" id="UP000516046">
    <property type="component" value="Chromosome"/>
</dbReference>
<keyword evidence="1" id="KW-0067">ATP-binding</keyword>
<evidence type="ECO:0000313" key="2">
    <source>
        <dbReference type="Proteomes" id="UP000516046"/>
    </source>
</evidence>
<proteinExistence type="predicted"/>
<reference evidence="1 2" key="1">
    <citation type="submission" date="2020-08" db="EMBL/GenBank/DDBJ databases">
        <authorList>
            <person name="Ren C."/>
            <person name="Gu Y."/>
            <person name="Xu Y."/>
        </authorList>
    </citation>
    <scope>NUCLEOTIDE SEQUENCE [LARGE SCALE GENOMIC DNA]</scope>
    <source>
        <strain evidence="1 2">LBM18003</strain>
    </source>
</reference>
<keyword evidence="2" id="KW-1185">Reference proteome</keyword>
<name>A0A7G9WG93_9FIRM</name>
<protein>
    <submittedName>
        <fullName evidence="1">Sugar ABC transporter ATP-binding protein</fullName>
    </submittedName>
</protein>
<accession>A0A7G9WG93</accession>
<dbReference type="RefSeq" id="WP_212506769.1">
    <property type="nucleotide sequence ID" value="NZ_CP060696.1"/>
</dbReference>
<dbReference type="KEGG" id="caml:H6X83_12370"/>
<dbReference type="AlphaFoldDB" id="A0A7G9WG93"/>
<dbReference type="EMBL" id="CP060696">
    <property type="protein sequence ID" value="QNO17705.1"/>
    <property type="molecule type" value="Genomic_DNA"/>
</dbReference>
<evidence type="ECO:0000313" key="1">
    <source>
        <dbReference type="EMBL" id="QNO17705.1"/>
    </source>
</evidence>
<dbReference type="GO" id="GO:0005524">
    <property type="term" value="F:ATP binding"/>
    <property type="evidence" value="ECO:0007669"/>
    <property type="project" value="UniProtKB-KW"/>
</dbReference>
<sequence length="107" mass="11449">MSAFSEMVAADAQNVFLNTEEFGERHTVEGHAITAVVATNEQLAVTGGEALGIDGNAVVLYAQETDMPENPGVGGILNLDGSERVVEDWNIEMGVVVVRLRRNEAYA</sequence>
<gene>
    <name evidence="1" type="ORF">H6X83_12370</name>
</gene>
<organism evidence="1 2">
    <name type="scientific">Caproicibacterium amylolyticum</name>
    <dbReference type="NCBI Taxonomy" id="2766537"/>
    <lineage>
        <taxon>Bacteria</taxon>
        <taxon>Bacillati</taxon>
        <taxon>Bacillota</taxon>
        <taxon>Clostridia</taxon>
        <taxon>Eubacteriales</taxon>
        <taxon>Oscillospiraceae</taxon>
        <taxon>Caproicibacterium</taxon>
    </lineage>
</organism>